<evidence type="ECO:0000256" key="7">
    <source>
        <dbReference type="ARBA" id="ARBA00022741"/>
    </source>
</evidence>
<dbReference type="GeneID" id="37268164"/>
<evidence type="ECO:0000256" key="10">
    <source>
        <dbReference type="ARBA" id="ARBA00023242"/>
    </source>
</evidence>
<evidence type="ECO:0000256" key="8">
    <source>
        <dbReference type="ARBA" id="ARBA00022777"/>
    </source>
</evidence>
<evidence type="ECO:0000313" key="11">
    <source>
        <dbReference type="EMBL" id="PWN96878.1"/>
    </source>
</evidence>
<dbReference type="PANTHER" id="PTHR12595">
    <property type="entry name" value="POS9-ACTIVATING FACTOR FAP7-RELATED"/>
    <property type="match status" value="1"/>
</dbReference>
<evidence type="ECO:0000256" key="1">
    <source>
        <dbReference type="ARBA" id="ARBA00000582"/>
    </source>
</evidence>
<keyword evidence="6" id="KW-0808">Transferase</keyword>
<accession>A0A316Z7C9</accession>
<dbReference type="Pfam" id="PF13238">
    <property type="entry name" value="AAA_18"/>
    <property type="match status" value="1"/>
</dbReference>
<evidence type="ECO:0000256" key="9">
    <source>
        <dbReference type="ARBA" id="ARBA00022840"/>
    </source>
</evidence>
<proteinExistence type="inferred from homology"/>
<dbReference type="GO" id="GO:0004017">
    <property type="term" value="F:AMP kinase activity"/>
    <property type="evidence" value="ECO:0007669"/>
    <property type="project" value="UniProtKB-EC"/>
</dbReference>
<dbReference type="AlphaFoldDB" id="A0A316Z7C9"/>
<evidence type="ECO:0000313" key="12">
    <source>
        <dbReference type="Proteomes" id="UP000245946"/>
    </source>
</evidence>
<dbReference type="RefSeq" id="XP_025597157.1">
    <property type="nucleotide sequence ID" value="XM_025740618.1"/>
</dbReference>
<dbReference type="HAMAP" id="MF_00039">
    <property type="entry name" value="Adenylate_kinase_AK6"/>
    <property type="match status" value="1"/>
</dbReference>
<dbReference type="GO" id="GO:0005634">
    <property type="term" value="C:nucleus"/>
    <property type="evidence" value="ECO:0007669"/>
    <property type="project" value="UniProtKB-SubCell"/>
</dbReference>
<evidence type="ECO:0000256" key="2">
    <source>
        <dbReference type="ARBA" id="ARBA00004123"/>
    </source>
</evidence>
<dbReference type="SUPFAM" id="SSF52540">
    <property type="entry name" value="P-loop containing nucleoside triphosphate hydrolases"/>
    <property type="match status" value="1"/>
</dbReference>
<name>A0A316Z7C9_9BASI</name>
<evidence type="ECO:0000256" key="6">
    <source>
        <dbReference type="ARBA" id="ARBA00022679"/>
    </source>
</evidence>
<dbReference type="FunFam" id="3.40.50.300:FF:000372">
    <property type="entry name" value="Adenylate kinase isoenzyme 6 homolog"/>
    <property type="match status" value="1"/>
</dbReference>
<organism evidence="11 12">
    <name type="scientific">Tilletiopsis washingtonensis</name>
    <dbReference type="NCBI Taxonomy" id="58919"/>
    <lineage>
        <taxon>Eukaryota</taxon>
        <taxon>Fungi</taxon>
        <taxon>Dikarya</taxon>
        <taxon>Basidiomycota</taxon>
        <taxon>Ustilaginomycotina</taxon>
        <taxon>Exobasidiomycetes</taxon>
        <taxon>Entylomatales</taxon>
        <taxon>Entylomatales incertae sedis</taxon>
        <taxon>Tilletiopsis</taxon>
    </lineage>
</organism>
<keyword evidence="12" id="KW-1185">Reference proteome</keyword>
<keyword evidence="5" id="KW-0698">rRNA processing</keyword>
<evidence type="ECO:0000256" key="3">
    <source>
        <dbReference type="ARBA" id="ARBA00022490"/>
    </source>
</evidence>
<dbReference type="OrthoDB" id="10251185at2759"/>
<keyword evidence="10" id="KW-0539">Nucleus</keyword>
<evidence type="ECO:0000256" key="5">
    <source>
        <dbReference type="ARBA" id="ARBA00022552"/>
    </source>
</evidence>
<dbReference type="InterPro" id="IPR027417">
    <property type="entry name" value="P-loop_NTPase"/>
</dbReference>
<sequence length="175" mass="19619">MRAQPNIVLTGTPGTGKSTHADALAAALPALRALDVGAYARSKALTKAYDEAWASWELDEEALLDALEEEVRPGGVVLDWHCSEIYPERWVDLVVVLTCDHELLWTRLEKRGYSLAKIQENNTAEIMQVSLSEAYGAYDERCIVQLKSESSDDVDANVARIVAWVEQWRKERSEE</sequence>
<keyword evidence="3" id="KW-0963">Cytoplasm</keyword>
<comment type="catalytic activity">
    <reaction evidence="1">
        <text>AMP + ATP = 2 ADP</text>
        <dbReference type="Rhea" id="RHEA:12973"/>
        <dbReference type="ChEBI" id="CHEBI:30616"/>
        <dbReference type="ChEBI" id="CHEBI:456215"/>
        <dbReference type="ChEBI" id="CHEBI:456216"/>
        <dbReference type="EC" id="2.7.4.3"/>
    </reaction>
</comment>
<dbReference type="STRING" id="58919.A0A316Z7C9"/>
<dbReference type="InterPro" id="IPR020618">
    <property type="entry name" value="Adenyl_kinase_AK6"/>
</dbReference>
<keyword evidence="7" id="KW-0547">Nucleotide-binding</keyword>
<dbReference type="EMBL" id="KZ819297">
    <property type="protein sequence ID" value="PWN96878.1"/>
    <property type="molecule type" value="Genomic_DNA"/>
</dbReference>
<dbReference type="GO" id="GO:0006364">
    <property type="term" value="P:rRNA processing"/>
    <property type="evidence" value="ECO:0007669"/>
    <property type="project" value="UniProtKB-KW"/>
</dbReference>
<dbReference type="Gene3D" id="3.40.50.300">
    <property type="entry name" value="P-loop containing nucleotide triphosphate hydrolases"/>
    <property type="match status" value="1"/>
</dbReference>
<dbReference type="GO" id="GO:0016887">
    <property type="term" value="F:ATP hydrolysis activity"/>
    <property type="evidence" value="ECO:0007669"/>
    <property type="project" value="InterPro"/>
</dbReference>
<evidence type="ECO:0000256" key="4">
    <source>
        <dbReference type="ARBA" id="ARBA00022517"/>
    </source>
</evidence>
<dbReference type="Proteomes" id="UP000245946">
    <property type="component" value="Unassembled WGS sequence"/>
</dbReference>
<reference evidence="11 12" key="1">
    <citation type="journal article" date="2018" name="Mol. Biol. Evol.">
        <title>Broad Genomic Sampling Reveals a Smut Pathogenic Ancestry of the Fungal Clade Ustilaginomycotina.</title>
        <authorList>
            <person name="Kijpornyongpan T."/>
            <person name="Mondo S.J."/>
            <person name="Barry K."/>
            <person name="Sandor L."/>
            <person name="Lee J."/>
            <person name="Lipzen A."/>
            <person name="Pangilinan J."/>
            <person name="LaButti K."/>
            <person name="Hainaut M."/>
            <person name="Henrissat B."/>
            <person name="Grigoriev I.V."/>
            <person name="Spatafora J.W."/>
            <person name="Aime M.C."/>
        </authorList>
    </citation>
    <scope>NUCLEOTIDE SEQUENCE [LARGE SCALE GENOMIC DNA]</scope>
    <source>
        <strain evidence="11 12">MCA 4186</strain>
    </source>
</reference>
<protein>
    <submittedName>
        <fullName evidence="11">Essential NTPase required for small ribosome subunit synthesis</fullName>
    </submittedName>
</protein>
<keyword evidence="8" id="KW-0418">Kinase</keyword>
<dbReference type="GO" id="GO:0005524">
    <property type="term" value="F:ATP binding"/>
    <property type="evidence" value="ECO:0007669"/>
    <property type="project" value="UniProtKB-KW"/>
</dbReference>
<gene>
    <name evidence="11" type="ORF">FA09DRAFT_309980</name>
</gene>
<dbReference type="PANTHER" id="PTHR12595:SF0">
    <property type="entry name" value="ADENYLATE KINASE ISOENZYME 6"/>
    <property type="match status" value="1"/>
</dbReference>
<comment type="subcellular location">
    <subcellularLocation>
        <location evidence="2">Nucleus</location>
    </subcellularLocation>
</comment>
<keyword evidence="9" id="KW-0067">ATP-binding</keyword>
<keyword evidence="4" id="KW-0690">Ribosome biogenesis</keyword>
<feature type="non-terminal residue" evidence="11">
    <location>
        <position position="175"/>
    </location>
</feature>
<dbReference type="GO" id="GO:0005737">
    <property type="term" value="C:cytoplasm"/>
    <property type="evidence" value="ECO:0007669"/>
    <property type="project" value="TreeGrafter"/>
</dbReference>